<evidence type="ECO:0000313" key="4">
    <source>
        <dbReference type="Proteomes" id="UP001081438"/>
    </source>
</evidence>
<accession>A0A9Q4D7C8</accession>
<evidence type="ECO:0000256" key="1">
    <source>
        <dbReference type="SAM" id="MobiDB-lite"/>
    </source>
</evidence>
<feature type="transmembrane region" description="Helical" evidence="2">
    <location>
        <begin position="42"/>
        <end position="60"/>
    </location>
</feature>
<feature type="compositionally biased region" description="Acidic residues" evidence="1">
    <location>
        <begin position="116"/>
        <end position="130"/>
    </location>
</feature>
<feature type="region of interest" description="Disordered" evidence="1">
    <location>
        <begin position="138"/>
        <end position="157"/>
    </location>
</feature>
<keyword evidence="2" id="KW-1133">Transmembrane helix</keyword>
<keyword evidence="2" id="KW-0472">Membrane</keyword>
<reference evidence="3" key="1">
    <citation type="journal article" date="2022" name="Int. J. Mol. Sci.">
        <title>Phenotypic and genotypic virulence characterisation of Staphylococcus pettenkoferi strains isolated from human bloodstream and diabetic foot infections.</title>
        <authorList>
            <person name="Magnan C."/>
        </authorList>
    </citation>
    <scope>NUCLEOTIDE SEQUENCE</scope>
    <source>
        <strain evidence="3">NSP020P</strain>
    </source>
</reference>
<evidence type="ECO:0000313" key="3">
    <source>
        <dbReference type="EMBL" id="MCY1595474.1"/>
    </source>
</evidence>
<feature type="region of interest" description="Disordered" evidence="1">
    <location>
        <begin position="95"/>
        <end position="130"/>
    </location>
</feature>
<proteinExistence type="predicted"/>
<dbReference type="EMBL" id="JANSKX010000032">
    <property type="protein sequence ID" value="MCY1595474.1"/>
    <property type="molecule type" value="Genomic_DNA"/>
</dbReference>
<gene>
    <name evidence="3" type="ORF">NW112_09510</name>
</gene>
<keyword evidence="2" id="KW-0812">Transmembrane</keyword>
<organism evidence="3 4">
    <name type="scientific">Staphylococcus pettenkoferi</name>
    <dbReference type="NCBI Taxonomy" id="170573"/>
    <lineage>
        <taxon>Bacteria</taxon>
        <taxon>Bacillati</taxon>
        <taxon>Bacillota</taxon>
        <taxon>Bacilli</taxon>
        <taxon>Bacillales</taxon>
        <taxon>Staphylococcaceae</taxon>
        <taxon>Staphylococcus</taxon>
    </lineage>
</organism>
<protein>
    <submittedName>
        <fullName evidence="3">Phage holin</fullName>
    </submittedName>
</protein>
<comment type="caution">
    <text evidence="3">The sequence shown here is derived from an EMBL/GenBank/DDBJ whole genome shotgun (WGS) entry which is preliminary data.</text>
</comment>
<dbReference type="Pfam" id="PF04531">
    <property type="entry name" value="Phage_holin_1"/>
    <property type="match status" value="1"/>
</dbReference>
<dbReference type="InterPro" id="IPR006485">
    <property type="entry name" value="Phage-like_holin"/>
</dbReference>
<dbReference type="Proteomes" id="UP001081438">
    <property type="component" value="Unassembled WGS sequence"/>
</dbReference>
<dbReference type="AlphaFoldDB" id="A0A9Q4D7C8"/>
<name>A0A9Q4D7C8_9STAP</name>
<evidence type="ECO:0000256" key="2">
    <source>
        <dbReference type="SAM" id="Phobius"/>
    </source>
</evidence>
<sequence>MNWKLRFKNKTTLTALIGAVFLFVKQISEIFGFDISGQLEQLSGSIGALLTILVSLGIVVDSTTKGVKDSGITQTYTKPRDENVDPVEYQKVVSDDAITPERQELTPTEFDTSEPFTDDTDEVEFDVADYDYDEELKRGASRYHDDEVLKESEEDGR</sequence>
<dbReference type="NCBIfam" id="TIGR01598">
    <property type="entry name" value="holin_phiLC3"/>
    <property type="match status" value="1"/>
</dbReference>
<dbReference type="RefSeq" id="WP_268218493.1">
    <property type="nucleotide sequence ID" value="NZ_JANSKW010000004.1"/>
</dbReference>